<name>A0A256IKT8_9EURY</name>
<sequence>MSDERFELSRRNALIGLGTVGAASAGAGLGTSAYFSDEEEFTGNMMTAGELDLAVDYVVHEEQGSAGSYTVNSFTDEVNGTAAGEDLTLDGDGTAMSQTLADVKPGDHGHSYFCVTIDDNPAYVWACGELTGTSENGYTEPEPEDDNGEGELEEEILVDVTYCELNDAGERTSTGETILSGSLREVLGTLQAGVPLDGTGDGDAAAGGQAPFAGTGGDDGANPCLCFDWELPTTVRNGIQGDSLEFDLSFHAIQSRHNDGAQNPCADETYAADYVNPDGIGQPIPDGVARVDVSYGDEAVAYRITFDEPDGSQYSLADPNFASANFSMPFDLDGDGTYDYQVAWNAQGNDAFRYSGVESGPNWEKDTGTGWSAVPSSIAASKSGTQAVIVVPRSDLATGGNGYVFGLSASAGGEQPYVGIPVGGPYSGADNFTSSENGQNATLQ</sequence>
<dbReference type="OrthoDB" id="137379at2157"/>
<organism evidence="3 4">
    <name type="scientific">Halorubrum halodurans</name>
    <dbReference type="NCBI Taxonomy" id="1383851"/>
    <lineage>
        <taxon>Archaea</taxon>
        <taxon>Methanobacteriati</taxon>
        <taxon>Methanobacteriota</taxon>
        <taxon>Stenosarchaea group</taxon>
        <taxon>Halobacteria</taxon>
        <taxon>Halobacteriales</taxon>
        <taxon>Haloferacaceae</taxon>
        <taxon>Halorubrum</taxon>
    </lineage>
</organism>
<accession>A0A256IKT8</accession>
<dbReference type="RefSeq" id="WP_094531640.1">
    <property type="nucleotide sequence ID" value="NZ_NHPJ01000079.1"/>
</dbReference>
<evidence type="ECO:0000313" key="3">
    <source>
        <dbReference type="EMBL" id="OYR56772.1"/>
    </source>
</evidence>
<dbReference type="InterPro" id="IPR023833">
    <property type="entry name" value="Signal_pept_SipW-depend-type"/>
</dbReference>
<comment type="caution">
    <text evidence="3">The sequence shown here is derived from an EMBL/GenBank/DDBJ whole genome shotgun (WGS) entry which is preliminary data.</text>
</comment>
<keyword evidence="2" id="KW-0472">Membrane</keyword>
<evidence type="ECO:0000313" key="4">
    <source>
        <dbReference type="Proteomes" id="UP000216308"/>
    </source>
</evidence>
<protein>
    <recommendedName>
        <fullName evidence="5">SipW-cognate class signal peptide</fullName>
    </recommendedName>
</protein>
<dbReference type="NCBIfam" id="TIGR04088">
    <property type="entry name" value="cognate_SipW"/>
    <property type="match status" value="1"/>
</dbReference>
<dbReference type="AlphaFoldDB" id="A0A256IKT8"/>
<dbReference type="Proteomes" id="UP000216308">
    <property type="component" value="Unassembled WGS sequence"/>
</dbReference>
<keyword evidence="2" id="KW-0812">Transmembrane</keyword>
<feature type="transmembrane region" description="Helical" evidence="2">
    <location>
        <begin position="12"/>
        <end position="35"/>
    </location>
</feature>
<dbReference type="PROSITE" id="PS51318">
    <property type="entry name" value="TAT"/>
    <property type="match status" value="1"/>
</dbReference>
<reference evidence="3 4" key="1">
    <citation type="journal article" date="2014" name="Front. Microbiol.">
        <title>Population and genomic analysis of the genus Halorubrum.</title>
        <authorList>
            <person name="Fullmer M.S."/>
            <person name="Soucy S.M."/>
            <person name="Swithers K.S."/>
            <person name="Makkay A.M."/>
            <person name="Wheeler R."/>
            <person name="Ventosa A."/>
            <person name="Gogarten J.P."/>
            <person name="Papke R.T."/>
        </authorList>
    </citation>
    <scope>NUCLEOTIDE SEQUENCE [LARGE SCALE GENOMIC DNA]</scope>
    <source>
        <strain evidence="3 4">Cb34</strain>
    </source>
</reference>
<keyword evidence="4" id="KW-1185">Reference proteome</keyword>
<feature type="region of interest" description="Disordered" evidence="1">
    <location>
        <begin position="194"/>
        <end position="214"/>
    </location>
</feature>
<evidence type="ECO:0000256" key="1">
    <source>
        <dbReference type="SAM" id="MobiDB-lite"/>
    </source>
</evidence>
<evidence type="ECO:0000256" key="2">
    <source>
        <dbReference type="SAM" id="Phobius"/>
    </source>
</evidence>
<dbReference type="InterPro" id="IPR006311">
    <property type="entry name" value="TAT_signal"/>
</dbReference>
<evidence type="ECO:0008006" key="5">
    <source>
        <dbReference type="Google" id="ProtNLM"/>
    </source>
</evidence>
<dbReference type="EMBL" id="NHPJ01000079">
    <property type="protein sequence ID" value="OYR56772.1"/>
    <property type="molecule type" value="Genomic_DNA"/>
</dbReference>
<gene>
    <name evidence="3" type="ORF">DJ70_07650</name>
</gene>
<keyword evidence="2" id="KW-1133">Transmembrane helix</keyword>
<proteinExistence type="predicted"/>
<feature type="compositionally biased region" description="Low complexity" evidence="1">
    <location>
        <begin position="202"/>
        <end position="213"/>
    </location>
</feature>